<keyword evidence="3" id="KW-1185">Reference proteome</keyword>
<name>A0ABY7FM74_MYAAR</name>
<reference evidence="2" key="1">
    <citation type="submission" date="2022-11" db="EMBL/GenBank/DDBJ databases">
        <title>Centuries of genome instability and evolution in soft-shell clam transmissible cancer (bioRxiv).</title>
        <authorList>
            <person name="Hart S.F.M."/>
            <person name="Yonemitsu M.A."/>
            <person name="Giersch R.M."/>
            <person name="Beal B.F."/>
            <person name="Arriagada G."/>
            <person name="Davis B.W."/>
            <person name="Ostrander E.A."/>
            <person name="Goff S.P."/>
            <person name="Metzger M.J."/>
        </authorList>
    </citation>
    <scope>NUCLEOTIDE SEQUENCE</scope>
    <source>
        <strain evidence="2">MELC-2E11</strain>
        <tissue evidence="2">Siphon/mantle</tissue>
    </source>
</reference>
<keyword evidence="1" id="KW-0732">Signal</keyword>
<protein>
    <submittedName>
        <fullName evidence="2">Uncharacterized protein</fullName>
    </submittedName>
</protein>
<evidence type="ECO:0000313" key="2">
    <source>
        <dbReference type="EMBL" id="WAR23160.1"/>
    </source>
</evidence>
<evidence type="ECO:0000256" key="1">
    <source>
        <dbReference type="SAM" id="SignalP"/>
    </source>
</evidence>
<evidence type="ECO:0000313" key="3">
    <source>
        <dbReference type="Proteomes" id="UP001164746"/>
    </source>
</evidence>
<dbReference type="InterPro" id="IPR027417">
    <property type="entry name" value="P-loop_NTPase"/>
</dbReference>
<dbReference type="EMBL" id="CP111024">
    <property type="protein sequence ID" value="WAR23160.1"/>
    <property type="molecule type" value="Genomic_DNA"/>
</dbReference>
<dbReference type="Proteomes" id="UP001164746">
    <property type="component" value="Chromosome 13"/>
</dbReference>
<gene>
    <name evidence="2" type="ORF">MAR_036829</name>
</gene>
<dbReference type="Gene3D" id="3.40.50.300">
    <property type="entry name" value="P-loop containing nucleotide triphosphate hydrolases"/>
    <property type="match status" value="1"/>
</dbReference>
<accession>A0ABY7FM74</accession>
<organism evidence="2 3">
    <name type="scientific">Mya arenaria</name>
    <name type="common">Soft-shell clam</name>
    <dbReference type="NCBI Taxonomy" id="6604"/>
    <lineage>
        <taxon>Eukaryota</taxon>
        <taxon>Metazoa</taxon>
        <taxon>Spiralia</taxon>
        <taxon>Lophotrochozoa</taxon>
        <taxon>Mollusca</taxon>
        <taxon>Bivalvia</taxon>
        <taxon>Autobranchia</taxon>
        <taxon>Heteroconchia</taxon>
        <taxon>Euheterodonta</taxon>
        <taxon>Imparidentia</taxon>
        <taxon>Neoheterodontei</taxon>
        <taxon>Myida</taxon>
        <taxon>Myoidea</taxon>
        <taxon>Myidae</taxon>
        <taxon>Mya</taxon>
    </lineage>
</organism>
<sequence length="172" mass="17407">MVVGALTLSSEVVTMVAGAVTASSGGQPMVTGEVTASSGRVTMVTGEETASSGVITMVTLEVTASSGRVTSNGDGSSTASSGGVTMVTGAITTSSGGGEGTKNSDPFRELFGKIGKVRSLCPGVPFLVLTATASKRTRQTIKKKLCMDLPVEIVECPDRVNTKLNVKVEKSS</sequence>
<feature type="chain" id="PRO_5047391115" evidence="1">
    <location>
        <begin position="19"/>
        <end position="172"/>
    </location>
</feature>
<proteinExistence type="predicted"/>
<feature type="signal peptide" evidence="1">
    <location>
        <begin position="1"/>
        <end position="18"/>
    </location>
</feature>